<comment type="subcellular location">
    <subcellularLocation>
        <location evidence="7">Cytoplasm</location>
    </subcellularLocation>
</comment>
<dbReference type="Gene3D" id="3.30.260.10">
    <property type="entry name" value="TCP-1-like chaperonin intermediate domain"/>
    <property type="match status" value="1"/>
</dbReference>
<dbReference type="Gene3D" id="1.10.560.10">
    <property type="entry name" value="GroEL-like equatorial domain"/>
    <property type="match status" value="1"/>
</dbReference>
<keyword evidence="3 7" id="KW-0547">Nucleotide-binding</keyword>
<name>A0ABU0HSY5_9HYPH</name>
<evidence type="ECO:0000256" key="4">
    <source>
        <dbReference type="ARBA" id="ARBA00022840"/>
    </source>
</evidence>
<protein>
    <recommendedName>
        <fullName evidence="7">Chaperonin GroEL</fullName>
        <ecNumber evidence="7">5.6.1.7</ecNumber>
    </recommendedName>
    <alternativeName>
        <fullName evidence="7">60 kDa chaperonin</fullName>
    </alternativeName>
    <alternativeName>
        <fullName evidence="7">Chaperonin-60</fullName>
        <shortName evidence="7">Cpn60</shortName>
    </alternativeName>
</protein>
<evidence type="ECO:0000256" key="1">
    <source>
        <dbReference type="ARBA" id="ARBA00006607"/>
    </source>
</evidence>
<evidence type="ECO:0000256" key="7">
    <source>
        <dbReference type="HAMAP-Rule" id="MF_00600"/>
    </source>
</evidence>
<feature type="binding site" evidence="7">
    <location>
        <begin position="87"/>
        <end position="91"/>
    </location>
    <ligand>
        <name>ATP</name>
        <dbReference type="ChEBI" id="CHEBI:30616"/>
    </ligand>
</feature>
<comment type="caution">
    <text evidence="7">Lacks conserved residue(s) required for the propagation of feature annotation.</text>
</comment>
<dbReference type="InterPro" id="IPR027410">
    <property type="entry name" value="TCP-1-like_intermed_sf"/>
</dbReference>
<keyword evidence="10" id="KW-0175">Coiled coil</keyword>
<dbReference type="InterPro" id="IPR001844">
    <property type="entry name" value="Cpn60/GroEL"/>
</dbReference>
<comment type="subunit">
    <text evidence="7 9">Forms a cylinder of 14 subunits composed of two heptameric rings stacked back-to-back. Interacts with the co-chaperonin GroES.</text>
</comment>
<evidence type="ECO:0000313" key="12">
    <source>
        <dbReference type="Proteomes" id="UP001236369"/>
    </source>
</evidence>
<sequence>MSAKDVRFSVDARDKMLRGVELLASAVKVTLGPKGRNVVIEKSFGAPRITKDGVTVAKEIELVDRFENMGAQMVREVASKSSDIAGDGTTTATVLAASIVREGVKFVAAGMNPMDLKRGIDLAVAAVVKDIGARSRKVASSEEISQVGTISANGDKEIGEMIAHAMQKVGNEGVITVEEAKTAETELDVVEGMQFDRGYLSPYFVTNAEKMVAELEDPYILIHEKKLSSLQAMLPVLEAVVQTGKPLLIIAEDIEGEALATLVVNKLRGGLKVAAVKAPGFGDRRKAMLEDIAILTKGEMIAEDLGIKLENVSLPMLGRAKRVRIEKENTTIIDGVGEKADIEGRISQIKAQIEETTSDYDREKLQERLAKLAGGVAVIRVGGATEVEVKERKDRVDDALNATRAAVEEGIVPGGGTALLRAKAAVQGLSNDNPDVQAGIKIVLKALEAPIRQIAQNSGVEGSIVVGKILANSSSTYGFNAQTEEYVDMLQAGIVDPAKVVRAAIQGAASVAGLLVTTEAMISEVPRKEAPPTMGGGGMGGMDF</sequence>
<dbReference type="PANTHER" id="PTHR45633">
    <property type="entry name" value="60 KDA HEAT SHOCK PROTEIN, MITOCHONDRIAL"/>
    <property type="match status" value="1"/>
</dbReference>
<dbReference type="InterPro" id="IPR018370">
    <property type="entry name" value="Chaperonin_Cpn60_CS"/>
</dbReference>
<evidence type="ECO:0000256" key="2">
    <source>
        <dbReference type="ARBA" id="ARBA00022490"/>
    </source>
</evidence>
<evidence type="ECO:0000256" key="3">
    <source>
        <dbReference type="ARBA" id="ARBA00022741"/>
    </source>
</evidence>
<keyword evidence="6 7" id="KW-0413">Isomerase</keyword>
<dbReference type="Proteomes" id="UP001236369">
    <property type="component" value="Unassembled WGS sequence"/>
</dbReference>
<dbReference type="EMBL" id="JAUSVV010000036">
    <property type="protein sequence ID" value="MDQ0445462.1"/>
    <property type="molecule type" value="Genomic_DNA"/>
</dbReference>
<evidence type="ECO:0000256" key="9">
    <source>
        <dbReference type="RuleBase" id="RU000419"/>
    </source>
</evidence>
<keyword evidence="2 7" id="KW-0963">Cytoplasm</keyword>
<dbReference type="InterPro" id="IPR027413">
    <property type="entry name" value="GROEL-like_equatorial_sf"/>
</dbReference>
<proteinExistence type="inferred from homology"/>
<comment type="caution">
    <text evidence="11">The sequence shown here is derived from an EMBL/GenBank/DDBJ whole genome shotgun (WGS) entry which is preliminary data.</text>
</comment>
<comment type="function">
    <text evidence="7 9">Together with its co-chaperonin GroES, plays an essential role in assisting protein folding. The GroEL-GroES system forms a nano-cage that allows encapsulation of the non-native substrate proteins and provides a physical environment optimized to promote and accelerate protein folding.</text>
</comment>
<dbReference type="PROSITE" id="PS00296">
    <property type="entry name" value="CHAPERONINS_CPN60"/>
    <property type="match status" value="1"/>
</dbReference>
<comment type="similarity">
    <text evidence="1 7 8">Belongs to the chaperonin (HSP60) family.</text>
</comment>
<dbReference type="CDD" id="cd03344">
    <property type="entry name" value="GroEL"/>
    <property type="match status" value="1"/>
</dbReference>
<dbReference type="NCBIfam" id="NF009487">
    <property type="entry name" value="PRK12849.1"/>
    <property type="match status" value="1"/>
</dbReference>
<dbReference type="InterPro" id="IPR027409">
    <property type="entry name" value="GroEL-like_apical_dom_sf"/>
</dbReference>
<dbReference type="SUPFAM" id="SSF54849">
    <property type="entry name" value="GroEL-intermediate domain like"/>
    <property type="match status" value="1"/>
</dbReference>
<feature type="coiled-coil region" evidence="10">
    <location>
        <begin position="339"/>
        <end position="366"/>
    </location>
</feature>
<evidence type="ECO:0000256" key="8">
    <source>
        <dbReference type="RuleBase" id="RU000418"/>
    </source>
</evidence>
<feature type="binding site" evidence="7">
    <location>
        <position position="415"/>
    </location>
    <ligand>
        <name>ATP</name>
        <dbReference type="ChEBI" id="CHEBI:30616"/>
    </ligand>
</feature>
<dbReference type="HAMAP" id="MF_00600">
    <property type="entry name" value="CH60"/>
    <property type="match status" value="1"/>
</dbReference>
<evidence type="ECO:0000256" key="6">
    <source>
        <dbReference type="ARBA" id="ARBA00023235"/>
    </source>
</evidence>
<dbReference type="EC" id="5.6.1.7" evidence="7"/>
<dbReference type="SUPFAM" id="SSF48592">
    <property type="entry name" value="GroEL equatorial domain-like"/>
    <property type="match status" value="1"/>
</dbReference>
<keyword evidence="12" id="KW-1185">Reference proteome</keyword>
<dbReference type="Gene3D" id="3.50.7.10">
    <property type="entry name" value="GroEL"/>
    <property type="match status" value="1"/>
</dbReference>
<evidence type="ECO:0000256" key="10">
    <source>
        <dbReference type="SAM" id="Coils"/>
    </source>
</evidence>
<evidence type="ECO:0000256" key="5">
    <source>
        <dbReference type="ARBA" id="ARBA00023186"/>
    </source>
</evidence>
<feature type="binding site" evidence="7">
    <location>
        <begin position="30"/>
        <end position="33"/>
    </location>
    <ligand>
        <name>ATP</name>
        <dbReference type="ChEBI" id="CHEBI:30616"/>
    </ligand>
</feature>
<dbReference type="InterPro" id="IPR002423">
    <property type="entry name" value="Cpn60/GroEL/TCP-1"/>
</dbReference>
<dbReference type="NCBIfam" id="TIGR02348">
    <property type="entry name" value="GroEL"/>
    <property type="match status" value="1"/>
</dbReference>
<dbReference type="NCBIfam" id="NF000592">
    <property type="entry name" value="PRK00013.1"/>
    <property type="match status" value="1"/>
</dbReference>
<accession>A0ABU0HSY5</accession>
<dbReference type="RefSeq" id="WP_238253304.1">
    <property type="nucleotide sequence ID" value="NZ_BPQX01000077.1"/>
</dbReference>
<dbReference type="PRINTS" id="PR00298">
    <property type="entry name" value="CHAPERONIN60"/>
</dbReference>
<keyword evidence="5 7" id="KW-0143">Chaperone</keyword>
<dbReference type="Pfam" id="PF00118">
    <property type="entry name" value="Cpn60_TCP1"/>
    <property type="match status" value="1"/>
</dbReference>
<evidence type="ECO:0000313" key="11">
    <source>
        <dbReference type="EMBL" id="MDQ0445462.1"/>
    </source>
</evidence>
<feature type="binding site" evidence="7">
    <location>
        <position position="51"/>
    </location>
    <ligand>
        <name>ATP</name>
        <dbReference type="ChEBI" id="CHEBI:30616"/>
    </ligand>
</feature>
<feature type="binding site" evidence="7">
    <location>
        <position position="496"/>
    </location>
    <ligand>
        <name>ATP</name>
        <dbReference type="ChEBI" id="CHEBI:30616"/>
    </ligand>
</feature>
<dbReference type="NCBIfam" id="NF009489">
    <property type="entry name" value="PRK12851.1"/>
    <property type="match status" value="1"/>
</dbReference>
<dbReference type="NCBIfam" id="NF009488">
    <property type="entry name" value="PRK12850.1"/>
    <property type="match status" value="1"/>
</dbReference>
<gene>
    <name evidence="7" type="primary">groEL</name>
    <name evidence="7" type="synonym">groL</name>
    <name evidence="11" type="ORF">QO016_004991</name>
</gene>
<keyword evidence="4 7" id="KW-0067">ATP-binding</keyword>
<reference evidence="11 12" key="1">
    <citation type="submission" date="2023-07" db="EMBL/GenBank/DDBJ databases">
        <title>Genomic Encyclopedia of Type Strains, Phase IV (KMG-IV): sequencing the most valuable type-strain genomes for metagenomic binning, comparative biology and taxonomic classification.</title>
        <authorList>
            <person name="Goeker M."/>
        </authorList>
    </citation>
    <scope>NUCLEOTIDE SEQUENCE [LARGE SCALE GENOMIC DNA]</scope>
    <source>
        <strain evidence="11 12">DSM 19562</strain>
    </source>
</reference>
<dbReference type="SUPFAM" id="SSF52029">
    <property type="entry name" value="GroEL apical domain-like"/>
    <property type="match status" value="1"/>
</dbReference>
<organism evidence="11 12">
    <name type="scientific">Methylobacterium persicinum</name>
    <dbReference type="NCBI Taxonomy" id="374426"/>
    <lineage>
        <taxon>Bacteria</taxon>
        <taxon>Pseudomonadati</taxon>
        <taxon>Pseudomonadota</taxon>
        <taxon>Alphaproteobacteria</taxon>
        <taxon>Hyphomicrobiales</taxon>
        <taxon>Methylobacteriaceae</taxon>
        <taxon>Methylobacterium</taxon>
    </lineage>
</organism>